<evidence type="ECO:0000256" key="1">
    <source>
        <dbReference type="SAM" id="SignalP"/>
    </source>
</evidence>
<evidence type="ECO:0000313" key="3">
    <source>
        <dbReference type="WBParaSite" id="jg20839"/>
    </source>
</evidence>
<proteinExistence type="predicted"/>
<accession>A0A915DLH9</accession>
<keyword evidence="2" id="KW-1185">Reference proteome</keyword>
<feature type="chain" id="PRO_5036673156" evidence="1">
    <location>
        <begin position="22"/>
        <end position="131"/>
    </location>
</feature>
<protein>
    <submittedName>
        <fullName evidence="3">Secreted protein</fullName>
    </submittedName>
</protein>
<dbReference type="Proteomes" id="UP000887574">
    <property type="component" value="Unplaced"/>
</dbReference>
<feature type="signal peptide" evidence="1">
    <location>
        <begin position="1"/>
        <end position="21"/>
    </location>
</feature>
<organism evidence="2 3">
    <name type="scientific">Ditylenchus dipsaci</name>
    <dbReference type="NCBI Taxonomy" id="166011"/>
    <lineage>
        <taxon>Eukaryota</taxon>
        <taxon>Metazoa</taxon>
        <taxon>Ecdysozoa</taxon>
        <taxon>Nematoda</taxon>
        <taxon>Chromadorea</taxon>
        <taxon>Rhabditida</taxon>
        <taxon>Tylenchina</taxon>
        <taxon>Tylenchomorpha</taxon>
        <taxon>Sphaerularioidea</taxon>
        <taxon>Anguinidae</taxon>
        <taxon>Anguininae</taxon>
        <taxon>Ditylenchus</taxon>
    </lineage>
</organism>
<dbReference type="AlphaFoldDB" id="A0A915DLH9"/>
<dbReference type="WBParaSite" id="jg20839">
    <property type="protein sequence ID" value="jg20839"/>
    <property type="gene ID" value="jg20839"/>
</dbReference>
<reference evidence="3" key="1">
    <citation type="submission" date="2022-11" db="UniProtKB">
        <authorList>
            <consortium name="WormBaseParasite"/>
        </authorList>
    </citation>
    <scope>IDENTIFICATION</scope>
</reference>
<evidence type="ECO:0000313" key="2">
    <source>
        <dbReference type="Proteomes" id="UP000887574"/>
    </source>
</evidence>
<name>A0A915DLH9_9BILA</name>
<keyword evidence="1" id="KW-0732">Signal</keyword>
<sequence length="131" mass="14074">MANNALVSIALCSLMVALCLAASLDDTTKVDPAITKEIVTAEIAAIKAVPSSNPKVQKAIDTVVQMMEKDMNENNFGQNVWNVYDFLYNNTSPDALDQSEISQVETIILNASKQADIAKNISVPVTDADAE</sequence>